<dbReference type="SUPFAM" id="SSF55729">
    <property type="entry name" value="Acyl-CoA N-acyltransferases (Nat)"/>
    <property type="match status" value="1"/>
</dbReference>
<evidence type="ECO:0000313" key="13">
    <source>
        <dbReference type="EMBL" id="KPI38682.1"/>
    </source>
</evidence>
<dbReference type="PROSITE" id="PS50216">
    <property type="entry name" value="DHHC"/>
    <property type="match status" value="1"/>
</dbReference>
<dbReference type="InterPro" id="IPR000182">
    <property type="entry name" value="GNAT_dom"/>
</dbReference>
<dbReference type="STRING" id="1664694.A0A0N1H735"/>
<evidence type="ECO:0000256" key="10">
    <source>
        <dbReference type="RuleBase" id="RU079119"/>
    </source>
</evidence>
<keyword evidence="6" id="KW-0564">Palmitate</keyword>
<feature type="compositionally biased region" description="Polar residues" evidence="11">
    <location>
        <begin position="741"/>
        <end position="764"/>
    </location>
</feature>
<evidence type="ECO:0000256" key="3">
    <source>
        <dbReference type="ARBA" id="ARBA00022692"/>
    </source>
</evidence>
<feature type="domain" description="N-acetyltransferase" evidence="12">
    <location>
        <begin position="117"/>
        <end position="252"/>
    </location>
</feature>
<feature type="region of interest" description="Disordered" evidence="11">
    <location>
        <begin position="530"/>
        <end position="580"/>
    </location>
</feature>
<keyword evidence="8 10" id="KW-0012">Acyltransferase</keyword>
<gene>
    <name evidence="13" type="ORF">AB675_4172</name>
</gene>
<keyword evidence="5 10" id="KW-0472">Membrane</keyword>
<evidence type="ECO:0000256" key="2">
    <source>
        <dbReference type="ARBA" id="ARBA00022679"/>
    </source>
</evidence>
<comment type="caution">
    <text evidence="13">The sequence shown here is derived from an EMBL/GenBank/DDBJ whole genome shotgun (WGS) entry which is preliminary data.</text>
</comment>
<dbReference type="CDD" id="cd04301">
    <property type="entry name" value="NAT_SF"/>
    <property type="match status" value="1"/>
</dbReference>
<dbReference type="Proteomes" id="UP000038010">
    <property type="component" value="Unassembled WGS sequence"/>
</dbReference>
<name>A0A0N1H735_9EURO</name>
<reference evidence="13 14" key="1">
    <citation type="submission" date="2015-06" db="EMBL/GenBank/DDBJ databases">
        <title>Draft genome of the ant-associated black yeast Phialophora attae CBS 131958.</title>
        <authorList>
            <person name="Moreno L.F."/>
            <person name="Stielow B.J."/>
            <person name="de Hoog S."/>
            <person name="Vicente V.A."/>
            <person name="Weiss V.A."/>
            <person name="de Vries M."/>
            <person name="Cruz L.M."/>
            <person name="Souza E.M."/>
        </authorList>
    </citation>
    <scope>NUCLEOTIDE SEQUENCE [LARGE SCALE GENOMIC DNA]</scope>
    <source>
        <strain evidence="13 14">CBS 131958</strain>
    </source>
</reference>
<feature type="transmembrane region" description="Helical" evidence="10">
    <location>
        <begin position="437"/>
        <end position="463"/>
    </location>
</feature>
<evidence type="ECO:0000256" key="5">
    <source>
        <dbReference type="ARBA" id="ARBA00023136"/>
    </source>
</evidence>
<keyword evidence="7" id="KW-0449">Lipoprotein</keyword>
<dbReference type="Pfam" id="PF00583">
    <property type="entry name" value="Acetyltransf_1"/>
    <property type="match status" value="1"/>
</dbReference>
<comment type="similarity">
    <text evidence="10">Belongs to the DHHC palmitoyltransferase family.</text>
</comment>
<keyword evidence="2 10" id="KW-0808">Transferase</keyword>
<keyword evidence="14" id="KW-1185">Reference proteome</keyword>
<feature type="compositionally biased region" description="Low complexity" evidence="11">
    <location>
        <begin position="691"/>
        <end position="700"/>
    </location>
</feature>
<comment type="catalytic activity">
    <reaction evidence="9 10">
        <text>L-cysteinyl-[protein] + hexadecanoyl-CoA = S-hexadecanoyl-L-cysteinyl-[protein] + CoA</text>
        <dbReference type="Rhea" id="RHEA:36683"/>
        <dbReference type="Rhea" id="RHEA-COMP:10131"/>
        <dbReference type="Rhea" id="RHEA-COMP:11032"/>
        <dbReference type="ChEBI" id="CHEBI:29950"/>
        <dbReference type="ChEBI" id="CHEBI:57287"/>
        <dbReference type="ChEBI" id="CHEBI:57379"/>
        <dbReference type="ChEBI" id="CHEBI:74151"/>
        <dbReference type="EC" id="2.3.1.225"/>
    </reaction>
</comment>
<accession>A0A0N1H735</accession>
<comment type="subcellular location">
    <subcellularLocation>
        <location evidence="1">Membrane</location>
        <topology evidence="1">Multi-pass membrane protein</topology>
    </subcellularLocation>
</comment>
<dbReference type="InterPro" id="IPR001594">
    <property type="entry name" value="Palmitoyltrfase_DHHC"/>
</dbReference>
<dbReference type="EC" id="2.3.1.225" evidence="10"/>
<feature type="compositionally biased region" description="Basic and acidic residues" evidence="11">
    <location>
        <begin position="835"/>
        <end position="853"/>
    </location>
</feature>
<feature type="compositionally biased region" description="Acidic residues" evidence="11">
    <location>
        <begin position="792"/>
        <end position="809"/>
    </location>
</feature>
<dbReference type="OrthoDB" id="302728at2759"/>
<protein>
    <recommendedName>
        <fullName evidence="10">Palmitoyltransferase</fullName>
        <ecNumber evidence="10">2.3.1.225</ecNumber>
    </recommendedName>
</protein>
<keyword evidence="4 10" id="KW-1133">Transmembrane helix</keyword>
<feature type="region of interest" description="Disordered" evidence="11">
    <location>
        <begin position="741"/>
        <end position="853"/>
    </location>
</feature>
<evidence type="ECO:0000259" key="12">
    <source>
        <dbReference type="PROSITE" id="PS51186"/>
    </source>
</evidence>
<keyword evidence="3 10" id="KW-0812">Transmembrane</keyword>
<dbReference type="GO" id="GO:0016020">
    <property type="term" value="C:membrane"/>
    <property type="evidence" value="ECO:0007669"/>
    <property type="project" value="UniProtKB-SubCell"/>
</dbReference>
<dbReference type="AlphaFoldDB" id="A0A0N1H735"/>
<dbReference type="RefSeq" id="XP_017998645.1">
    <property type="nucleotide sequence ID" value="XM_018144291.1"/>
</dbReference>
<evidence type="ECO:0000256" key="6">
    <source>
        <dbReference type="ARBA" id="ARBA00023139"/>
    </source>
</evidence>
<proteinExistence type="inferred from homology"/>
<feature type="transmembrane region" description="Helical" evidence="10">
    <location>
        <begin position="399"/>
        <end position="425"/>
    </location>
</feature>
<comment type="domain">
    <text evidence="10">The DHHC domain is required for palmitoyltransferase activity.</text>
</comment>
<evidence type="ECO:0000256" key="8">
    <source>
        <dbReference type="ARBA" id="ARBA00023315"/>
    </source>
</evidence>
<dbReference type="PROSITE" id="PS51186">
    <property type="entry name" value="GNAT"/>
    <property type="match status" value="1"/>
</dbReference>
<evidence type="ECO:0000313" key="14">
    <source>
        <dbReference type="Proteomes" id="UP000038010"/>
    </source>
</evidence>
<dbReference type="PANTHER" id="PTHR12246">
    <property type="entry name" value="PALMITOYLTRANSFERASE ZDHHC16"/>
    <property type="match status" value="1"/>
</dbReference>
<dbReference type="Pfam" id="PF01529">
    <property type="entry name" value="DHHC"/>
    <property type="match status" value="1"/>
</dbReference>
<dbReference type="VEuPathDB" id="FungiDB:AB675_4172"/>
<evidence type="ECO:0000256" key="4">
    <source>
        <dbReference type="ARBA" id="ARBA00022989"/>
    </source>
</evidence>
<feature type="compositionally biased region" description="Basic and acidic residues" evidence="11">
    <location>
        <begin position="766"/>
        <end position="791"/>
    </location>
</feature>
<evidence type="ECO:0000256" key="9">
    <source>
        <dbReference type="ARBA" id="ARBA00048048"/>
    </source>
</evidence>
<organism evidence="13 14">
    <name type="scientific">Cyphellophora attinorum</name>
    <dbReference type="NCBI Taxonomy" id="1664694"/>
    <lineage>
        <taxon>Eukaryota</taxon>
        <taxon>Fungi</taxon>
        <taxon>Dikarya</taxon>
        <taxon>Ascomycota</taxon>
        <taxon>Pezizomycotina</taxon>
        <taxon>Eurotiomycetes</taxon>
        <taxon>Chaetothyriomycetidae</taxon>
        <taxon>Chaetothyriales</taxon>
        <taxon>Cyphellophoraceae</taxon>
        <taxon>Cyphellophora</taxon>
    </lineage>
</organism>
<sequence>MALTTTAAPAVLDAALTHVPPPKAKLDLATLKAKIDSGHGKDQVRIVRPHEYKEAAACLAEAFRDDAVVRYPVDTPDRIHLSEAEKYELHKTSMEYVVYAHCLNGLVLTIGDNYDCVALWLPPGKNIDDWWTILRSGLWRMAWLLSREGRERLFGEFLPLLNRSKLEVLGELDPNSWYLNYIGTRAEARGKGYAKKLMNYVINEADKAGAVCYLESSHDVNVIIYGKMGFEFKKKIYLQREPELLHMDIMVSLTTWAVWVEASIGLGTPNPENVSTGRSVKITSVIGVIFYLLLNTSYTIAVFTDPGSPLNGTPSRSRGHAGSKYTVLPTSEPANDDFDQEIQTVTVSSSGQARFCKKCQTQKPDRTHHCSTCKRCVLKMDHHCPWLATCLGHRNYKCFVLFLIYTTMFCYACFASSGQWVWQFFGDSRYLGEEFASVNVIMLAVVSGLIGVVLTGFTGWHLWLCYRGMTTIECLEKTRYLSGVRGRVERNRLEQHRRGGSNGQNQNGELMDRVRRAGDQILEFHANAVPGASRFEEGEERVSPTPNFARPSTMAVDEETGGGELYHDHPPNPNGSAETPAVRALRASYQHSQAGPPPPGRFNYRLGVHEYETSREQQRYNEYMEDKEDENLPNAFDLGWRRNLIAVFGPQWWAWMLPICNSPGDGWRWEVSDTWQARKEEGERVRAARLSQQQQQQQSQTSHGSHRYDQGLDGAYDQRQHYEQYTDRHVPREDHFFQSQNLDRNDQTPYSHSATSLSTLTPSGRISERDRPPKERVWGGRYKRDFDRSGEDGEVEEFEVSADEDDAVDQGDRHGSGRNGSLQDGRQKQRQGGDTSRDNDDLQRQGSWDRDWE</sequence>
<feature type="region of interest" description="Disordered" evidence="11">
    <location>
        <begin position="680"/>
        <end position="712"/>
    </location>
</feature>
<dbReference type="InterPro" id="IPR039859">
    <property type="entry name" value="PFA4/ZDH16/20/ERF2-like"/>
</dbReference>
<dbReference type="GeneID" id="28736171"/>
<dbReference type="Gene3D" id="3.40.630.30">
    <property type="match status" value="1"/>
</dbReference>
<dbReference type="InterPro" id="IPR016181">
    <property type="entry name" value="Acyl_CoA_acyltransferase"/>
</dbReference>
<dbReference type="GO" id="GO:0019706">
    <property type="term" value="F:protein-cysteine S-palmitoyltransferase activity"/>
    <property type="evidence" value="ECO:0007669"/>
    <property type="project" value="UniProtKB-EC"/>
</dbReference>
<evidence type="ECO:0000256" key="7">
    <source>
        <dbReference type="ARBA" id="ARBA00023288"/>
    </source>
</evidence>
<evidence type="ECO:0000256" key="1">
    <source>
        <dbReference type="ARBA" id="ARBA00004141"/>
    </source>
</evidence>
<dbReference type="EMBL" id="LFJN01000018">
    <property type="protein sequence ID" value="KPI38682.1"/>
    <property type="molecule type" value="Genomic_DNA"/>
</dbReference>
<evidence type="ECO:0000256" key="11">
    <source>
        <dbReference type="SAM" id="MobiDB-lite"/>
    </source>
</evidence>